<dbReference type="EMBL" id="LR796411">
    <property type="protein sequence ID" value="CAB4142405.1"/>
    <property type="molecule type" value="Genomic_DNA"/>
</dbReference>
<name>A0A6J5NM35_9CAUD</name>
<protein>
    <submittedName>
        <fullName evidence="2">Uncharacterized protein</fullName>
    </submittedName>
</protein>
<gene>
    <name evidence="1" type="ORF">UFOVP446_10</name>
    <name evidence="2" type="ORF">UFOVP725_19</name>
</gene>
<accession>A0A6J5NM35</accession>
<evidence type="ECO:0000313" key="1">
    <source>
        <dbReference type="EMBL" id="CAB4142405.1"/>
    </source>
</evidence>
<sequence>MEGAHLMGELFMQKPDGETTTFLIDGTVLKEQQPLEIDWCDSCDRWKPLTGGAYSSYLGLKTIWLCEACK</sequence>
<dbReference type="EMBL" id="LR796691">
    <property type="protein sequence ID" value="CAB4159953.1"/>
    <property type="molecule type" value="Genomic_DNA"/>
</dbReference>
<organism evidence="2">
    <name type="scientific">uncultured Caudovirales phage</name>
    <dbReference type="NCBI Taxonomy" id="2100421"/>
    <lineage>
        <taxon>Viruses</taxon>
        <taxon>Duplodnaviria</taxon>
        <taxon>Heunggongvirae</taxon>
        <taxon>Uroviricota</taxon>
        <taxon>Caudoviricetes</taxon>
        <taxon>Peduoviridae</taxon>
        <taxon>Maltschvirus</taxon>
        <taxon>Maltschvirus maltsch</taxon>
    </lineage>
</organism>
<reference evidence="2" key="1">
    <citation type="submission" date="2020-04" db="EMBL/GenBank/DDBJ databases">
        <authorList>
            <person name="Chiriac C."/>
            <person name="Salcher M."/>
            <person name="Ghai R."/>
            <person name="Kavagutti S V."/>
        </authorList>
    </citation>
    <scope>NUCLEOTIDE SEQUENCE</scope>
</reference>
<evidence type="ECO:0000313" key="2">
    <source>
        <dbReference type="EMBL" id="CAB4159953.1"/>
    </source>
</evidence>
<proteinExistence type="predicted"/>